<dbReference type="GO" id="GO:0005524">
    <property type="term" value="F:ATP binding"/>
    <property type="evidence" value="ECO:0007669"/>
    <property type="project" value="UniProtKB-KW"/>
</dbReference>
<dbReference type="RefSeq" id="WP_114428497.1">
    <property type="nucleotide sequence ID" value="NZ_QPJM01000001.1"/>
</dbReference>
<dbReference type="InterPro" id="IPR013689">
    <property type="entry name" value="RNA_helicase_ATP-dep_HrpB_C"/>
</dbReference>
<keyword evidence="1" id="KW-0547">Nucleotide-binding</keyword>
<dbReference type="InterPro" id="IPR014001">
    <property type="entry name" value="Helicase_ATP-bd"/>
</dbReference>
<dbReference type="Pfam" id="PF00270">
    <property type="entry name" value="DEAD"/>
    <property type="match status" value="1"/>
</dbReference>
<dbReference type="OrthoDB" id="9805617at2"/>
<feature type="domain" description="Helicase ATP-binding" evidence="6">
    <location>
        <begin position="17"/>
        <end position="181"/>
    </location>
</feature>
<dbReference type="Pfam" id="PF00271">
    <property type="entry name" value="Helicase_C"/>
    <property type="match status" value="1"/>
</dbReference>
<dbReference type="InterPro" id="IPR027417">
    <property type="entry name" value="P-loop_NTPase"/>
</dbReference>
<dbReference type="Gene3D" id="1.20.120.1080">
    <property type="match status" value="1"/>
</dbReference>
<name>A0A368Z466_9HYPH</name>
<dbReference type="PROSITE" id="PS51192">
    <property type="entry name" value="HELICASE_ATP_BIND_1"/>
    <property type="match status" value="1"/>
</dbReference>
<evidence type="ECO:0000256" key="1">
    <source>
        <dbReference type="ARBA" id="ARBA00022741"/>
    </source>
</evidence>
<dbReference type="InterPro" id="IPR010225">
    <property type="entry name" value="HrpB"/>
</dbReference>
<dbReference type="AlphaFoldDB" id="A0A368Z466"/>
<dbReference type="SMART" id="SM00847">
    <property type="entry name" value="HA2"/>
    <property type="match status" value="1"/>
</dbReference>
<dbReference type="PANTHER" id="PTHR43519:SF1">
    <property type="entry name" value="ATP-DEPENDENT RNA HELICASE HRPB"/>
    <property type="match status" value="1"/>
</dbReference>
<keyword evidence="2" id="KW-0378">Hydrolase</keyword>
<dbReference type="SMART" id="SM00487">
    <property type="entry name" value="DEXDc"/>
    <property type="match status" value="1"/>
</dbReference>
<dbReference type="InterPro" id="IPR001650">
    <property type="entry name" value="Helicase_C-like"/>
</dbReference>
<feature type="region of interest" description="Disordered" evidence="5">
    <location>
        <begin position="792"/>
        <end position="814"/>
    </location>
</feature>
<dbReference type="SMART" id="SM00490">
    <property type="entry name" value="HELICc"/>
    <property type="match status" value="1"/>
</dbReference>
<proteinExistence type="predicted"/>
<evidence type="ECO:0000256" key="2">
    <source>
        <dbReference type="ARBA" id="ARBA00022801"/>
    </source>
</evidence>
<evidence type="ECO:0000313" key="9">
    <source>
        <dbReference type="Proteomes" id="UP000253324"/>
    </source>
</evidence>
<dbReference type="SUPFAM" id="SSF52540">
    <property type="entry name" value="P-loop containing nucleoside triphosphate hydrolases"/>
    <property type="match status" value="1"/>
</dbReference>
<evidence type="ECO:0000259" key="6">
    <source>
        <dbReference type="PROSITE" id="PS51192"/>
    </source>
</evidence>
<keyword evidence="9" id="KW-1185">Reference proteome</keyword>
<dbReference type="FunFam" id="3.40.50.300:FF:002125">
    <property type="entry name" value="ATP-dependent helicase HrpB"/>
    <property type="match status" value="1"/>
</dbReference>
<dbReference type="PROSITE" id="PS51194">
    <property type="entry name" value="HELICASE_CTER"/>
    <property type="match status" value="1"/>
</dbReference>
<dbReference type="Proteomes" id="UP000253324">
    <property type="component" value="Unassembled WGS sequence"/>
</dbReference>
<reference evidence="8 9" key="1">
    <citation type="submission" date="2018-07" db="EMBL/GenBank/DDBJ databases">
        <title>Genomic Encyclopedia of Type Strains, Phase III (KMG-III): the genomes of soil and plant-associated and newly described type strains.</title>
        <authorList>
            <person name="Whitman W."/>
        </authorList>
    </citation>
    <scope>NUCLEOTIDE SEQUENCE [LARGE SCALE GENOMIC DNA]</scope>
    <source>
        <strain evidence="8 9">31-25a</strain>
    </source>
</reference>
<dbReference type="PANTHER" id="PTHR43519">
    <property type="entry name" value="ATP-DEPENDENT RNA HELICASE HRPB"/>
    <property type="match status" value="1"/>
</dbReference>
<dbReference type="Gene3D" id="3.40.50.300">
    <property type="entry name" value="P-loop containing nucleotide triphosphate hydrolases"/>
    <property type="match status" value="2"/>
</dbReference>
<dbReference type="GO" id="GO:0003676">
    <property type="term" value="F:nucleic acid binding"/>
    <property type="evidence" value="ECO:0007669"/>
    <property type="project" value="InterPro"/>
</dbReference>
<dbReference type="GO" id="GO:0004386">
    <property type="term" value="F:helicase activity"/>
    <property type="evidence" value="ECO:0007669"/>
    <property type="project" value="UniProtKB-KW"/>
</dbReference>
<evidence type="ECO:0000256" key="3">
    <source>
        <dbReference type="ARBA" id="ARBA00022806"/>
    </source>
</evidence>
<dbReference type="InterPro" id="IPR049614">
    <property type="entry name" value="HrpB_DEXH"/>
</dbReference>
<evidence type="ECO:0000256" key="4">
    <source>
        <dbReference type="ARBA" id="ARBA00022840"/>
    </source>
</evidence>
<dbReference type="CDD" id="cd18791">
    <property type="entry name" value="SF2_C_RHA"/>
    <property type="match status" value="1"/>
</dbReference>
<feature type="domain" description="Helicase C-terminal" evidence="7">
    <location>
        <begin position="199"/>
        <end position="372"/>
    </location>
</feature>
<dbReference type="NCBIfam" id="TIGR01970">
    <property type="entry name" value="DEAH_box_HrpB"/>
    <property type="match status" value="1"/>
</dbReference>
<evidence type="ECO:0000256" key="5">
    <source>
        <dbReference type="SAM" id="MobiDB-lite"/>
    </source>
</evidence>
<organism evidence="8 9">
    <name type="scientific">Phyllobacterium bourgognense</name>
    <dbReference type="NCBI Taxonomy" id="314236"/>
    <lineage>
        <taxon>Bacteria</taxon>
        <taxon>Pseudomonadati</taxon>
        <taxon>Pseudomonadota</taxon>
        <taxon>Alphaproteobacteria</taxon>
        <taxon>Hyphomicrobiales</taxon>
        <taxon>Phyllobacteriaceae</taxon>
        <taxon>Phyllobacterium</taxon>
    </lineage>
</organism>
<keyword evidence="4" id="KW-0067">ATP-binding</keyword>
<evidence type="ECO:0000259" key="7">
    <source>
        <dbReference type="PROSITE" id="PS51194"/>
    </source>
</evidence>
<dbReference type="InterPro" id="IPR007502">
    <property type="entry name" value="Helicase-assoc_dom"/>
</dbReference>
<dbReference type="Pfam" id="PF08482">
    <property type="entry name" value="HrpB_C"/>
    <property type="match status" value="1"/>
</dbReference>
<sequence length="814" mass="87393">MRDLPALPVTEILPSLDDALNEGNAAVLVAPPGAGKTTLVPLHLLDAPWRDNRTIILLEPRRLAARAAASRMASLLGEDVGATVGYRMRLENKVSAKTRVLVVTEGVFARMILDDPDLKEVAAVLFDEFHERSLDADFGLALALDVQAALRPDLKLLVMSATLDGARVARLLNEAPVLESKGRSFPIDIRYRPRSPDERIEDAMAKAIRDTLADETGSILAFLPGQREIERTAEALQGRVSPDVLIAPLYGALEGRDQDAAIKPAPTGKRKVVLATSIAETSITIDGVRVVIDSGLARLPKFEPATGLTRLETVRASRAAVDQRAGRAGRTEPGIALRLWRAEQTAALEAFGPPEILEADLTGLVLDCAAWGVADPTSLAFLDAPPAPAIKEAKLLLENLGALESNRVTPMGDAMRKLALPARLAHMVLTARERGQAYRAAELAVLLTERGLGGNDIDLDVRLSRFQREGGDRATRARSLARRLAGNGGAAADPDSVGRLLIGAYPDRIAKARGNGQFTLANGRGGEVDPATSLAKSPWLVVADLAGRAGRARILAAAEVTEGEIRDALATRIVSGRQVTYDPTRNALQARDATRIGAIALSEKTLPAPTGEEADLGVIAAVRAHGPGILPWSKEATILRRRLAWLHQGLGSPWPAMDDDALIASVDDWLLPFLKGTAHLSQIPAHALIEGLRSAVPYDLQRKIDTLAPTHFEVPTGSNIPIRYDEGEPVLSVRVQELFGLGMHPAIAGGTIPLLLELLSPAHRPIQITRDLPGFWRGSWADVRSDMRGRYPRHVWPEDPANASPTARAKPRGT</sequence>
<keyword evidence="3 8" id="KW-0347">Helicase</keyword>
<evidence type="ECO:0000313" key="8">
    <source>
        <dbReference type="EMBL" id="RCW87250.1"/>
    </source>
</evidence>
<dbReference type="CDD" id="cd17990">
    <property type="entry name" value="DEXHc_HrpB"/>
    <property type="match status" value="1"/>
</dbReference>
<comment type="caution">
    <text evidence="8">The sequence shown here is derived from an EMBL/GenBank/DDBJ whole genome shotgun (WGS) entry which is preliminary data.</text>
</comment>
<protein>
    <submittedName>
        <fullName evidence="8">ATP-dependent helicase HrpB</fullName>
    </submittedName>
</protein>
<accession>A0A368Z466</accession>
<dbReference type="GO" id="GO:0016787">
    <property type="term" value="F:hydrolase activity"/>
    <property type="evidence" value="ECO:0007669"/>
    <property type="project" value="UniProtKB-KW"/>
</dbReference>
<dbReference type="InterPro" id="IPR011545">
    <property type="entry name" value="DEAD/DEAH_box_helicase_dom"/>
</dbReference>
<dbReference type="EMBL" id="QPJM01000001">
    <property type="protein sequence ID" value="RCW87250.1"/>
    <property type="molecule type" value="Genomic_DNA"/>
</dbReference>
<gene>
    <name evidence="8" type="ORF">C7476_1019</name>
</gene>
<dbReference type="PIRSF" id="PIRSF005496">
    <property type="entry name" value="ATP_hel_hrpB"/>
    <property type="match status" value="1"/>
</dbReference>